<evidence type="ECO:0000313" key="2">
    <source>
        <dbReference type="Proteomes" id="UP001055072"/>
    </source>
</evidence>
<gene>
    <name evidence="1" type="ORF">BDY19DRAFT_941826</name>
</gene>
<protein>
    <submittedName>
        <fullName evidence="1">Uncharacterized protein</fullName>
    </submittedName>
</protein>
<comment type="caution">
    <text evidence="1">The sequence shown here is derived from an EMBL/GenBank/DDBJ whole genome shotgun (WGS) entry which is preliminary data.</text>
</comment>
<proteinExistence type="predicted"/>
<organism evidence="1 2">
    <name type="scientific">Irpex rosettiformis</name>
    <dbReference type="NCBI Taxonomy" id="378272"/>
    <lineage>
        <taxon>Eukaryota</taxon>
        <taxon>Fungi</taxon>
        <taxon>Dikarya</taxon>
        <taxon>Basidiomycota</taxon>
        <taxon>Agaricomycotina</taxon>
        <taxon>Agaricomycetes</taxon>
        <taxon>Polyporales</taxon>
        <taxon>Irpicaceae</taxon>
        <taxon>Irpex</taxon>
    </lineage>
</organism>
<dbReference type="Proteomes" id="UP001055072">
    <property type="component" value="Unassembled WGS sequence"/>
</dbReference>
<name>A0ACB8U6M3_9APHY</name>
<sequence>MWCTRWYLPLVLLPLPIAPPYFLALFLFSTTLHAKPCFYCIILLTSLFMASCYWPPVPIDTPLDRPWSDNITTFAEALISRMPNLPLEMIPPTIQIADRCWCDFSEGFFEPYNTTQWEVNSVEGLKRHLEKQMREKVASEQTNVGMQGNASTLQGEIEQGYKAFSSSFKNIWDKINLSSYTLPTLLPNSTTVEYEETLHEEPSALPPTTPAPSASPSASAKLQSLSSPWKEYDLRSYGFDMVIDLRWPS</sequence>
<evidence type="ECO:0000313" key="1">
    <source>
        <dbReference type="EMBL" id="KAI0089998.1"/>
    </source>
</evidence>
<accession>A0ACB8U6M3</accession>
<dbReference type="EMBL" id="MU274909">
    <property type="protein sequence ID" value="KAI0089998.1"/>
    <property type="molecule type" value="Genomic_DNA"/>
</dbReference>
<reference evidence="1" key="1">
    <citation type="journal article" date="2021" name="Environ. Microbiol.">
        <title>Gene family expansions and transcriptome signatures uncover fungal adaptations to wood decay.</title>
        <authorList>
            <person name="Hage H."/>
            <person name="Miyauchi S."/>
            <person name="Viragh M."/>
            <person name="Drula E."/>
            <person name="Min B."/>
            <person name="Chaduli D."/>
            <person name="Navarro D."/>
            <person name="Favel A."/>
            <person name="Norest M."/>
            <person name="Lesage-Meessen L."/>
            <person name="Balint B."/>
            <person name="Merenyi Z."/>
            <person name="de Eugenio L."/>
            <person name="Morin E."/>
            <person name="Martinez A.T."/>
            <person name="Baldrian P."/>
            <person name="Stursova M."/>
            <person name="Martinez M.J."/>
            <person name="Novotny C."/>
            <person name="Magnuson J.K."/>
            <person name="Spatafora J.W."/>
            <person name="Maurice S."/>
            <person name="Pangilinan J."/>
            <person name="Andreopoulos W."/>
            <person name="LaButti K."/>
            <person name="Hundley H."/>
            <person name="Na H."/>
            <person name="Kuo A."/>
            <person name="Barry K."/>
            <person name="Lipzen A."/>
            <person name="Henrissat B."/>
            <person name="Riley R."/>
            <person name="Ahrendt S."/>
            <person name="Nagy L.G."/>
            <person name="Grigoriev I.V."/>
            <person name="Martin F."/>
            <person name="Rosso M.N."/>
        </authorList>
    </citation>
    <scope>NUCLEOTIDE SEQUENCE</scope>
    <source>
        <strain evidence="1">CBS 384.51</strain>
    </source>
</reference>
<keyword evidence="2" id="KW-1185">Reference proteome</keyword>